<keyword evidence="7" id="KW-1185">Reference proteome</keyword>
<dbReference type="PROSITE" id="PS51157">
    <property type="entry name" value="ZF_UBR"/>
    <property type="match status" value="1"/>
</dbReference>
<keyword evidence="3" id="KW-0862">Zinc</keyword>
<feature type="coiled-coil region" evidence="5">
    <location>
        <begin position="2133"/>
        <end position="2164"/>
    </location>
</feature>
<dbReference type="Proteomes" id="UP000095282">
    <property type="component" value="Unplaced"/>
</dbReference>
<dbReference type="WBParaSite" id="Csp11.Scaffold629.g8549.t1">
    <property type="protein sequence ID" value="Csp11.Scaffold629.g8549.t1"/>
    <property type="gene ID" value="Csp11.Scaffold629.g8549"/>
</dbReference>
<dbReference type="InterPro" id="IPR045189">
    <property type="entry name" value="UBR4-like"/>
</dbReference>
<evidence type="ECO:0000313" key="7">
    <source>
        <dbReference type="Proteomes" id="UP000095282"/>
    </source>
</evidence>
<evidence type="ECO:0000256" key="2">
    <source>
        <dbReference type="ARBA" id="ARBA00022771"/>
    </source>
</evidence>
<sequence length="2164" mass="249600">MNPRRLAIGLARYVMENEEKEIPGDLIGPIIYRLRVVENYRSDDIDRICEAMKVIIKKLVDLPPVTYAPEVWMPLMTAISEGGLETQWIAMMEDLDVGILQKLYSKTSEDEQDEDEDHIESMPSSTKCYEQITSICKEYVLEYGLTRRVFSSIWETDLEDTMQKMMNEEWDSVKIASSKESGDRASYLLERNIFDVFSEMKDHELFAKELYYSSLARIMKRLQENKKPSADPEDLSFFESSFHVYDEIIKKLWPYLIKKDTDIKMKTMKIFEKLLSLASTKVLVQKITEKFIDTCGWLKINGDEVCAEMEPRLWKVVGSLVERLLELKKTIPYEIVSYAIAVHITQEVTLASPEDSSDHFESLNDVPINSGNATEMFLRSMVDSTRTSLETIITFLRTAKSSSDVVHFMKSFYPELVFSTETRIMNASLDLYKEAAKSIAQDDLLSIIDTIVREPAIVSIIFILNPIKDRLTSKIAVERVLIHMANDLEDENAKREGYVKHMHESGVFWNCMKRLADPIVLDKAAKRFAEVAIDSLDVRTGKLAADMFLTIIKLKLDSEEDGEPSSAVACNASFTNWNMEEDRWNQIGHKLIEVNMSTRSENTAIPLFTLKQLSCVQELPMKDLVYVVTQMKWLKSKEGIETHRIFYEKYPKFSTLLKNFQSESHQIALCKRMLEEFAKAIAANETESLIFKLDYENILEWLKNIGVLQNPIITQKLVELLFAIEIWDILVLFQLETSECDSANLQTFGRFWKTSIMAKLGDKRQKEFEEQVASLLKLFHDKEERKTTRDKRYHAKFPNRPAVENGGSQLLLMHNNIAGFLTKKRVEEFADESTDLFKWLLGVCSGQCSYSKETCNEAKKILARLYTDAEKRQQVLYHFSLSNILHGIGKTLEEKGKLVLRYFFVTVYTEIVAVDMLTWKEEDSLEKIGQRMGGLIEWLEDVTEEKLIADDGIHMTLIIQLSHHCWFQMKTRDIAELEDSNQGDVMLSVKKFAEVISSRLDSIVNWLIPTHKPFTFAGKLNNLLEVIFNFPEIVERHQKAIESCFHKIFDLFLREEYMIGLANNEDFQVQYTEKYQSSSLNYKREYFNKEPIQNKLWRVTEVLKLFCKYGSDRVQMYCLKKIEEALKTLPEKILENKDILKGNRRIEKNIEKRLVCDVTLLSELLGFFNCLHKQLSETNRNSEEIVLNAFMLMDTCHPSKGENNKRSGQSGTTRHQHDALDLHFCTFKTTGDKFTSQHWYNCFTCNMMEQTGVCSTCAVNCHRGHLIAYSKKGQFFCDCGSQGCGAMKKIDHFPNPMNSLRGQLPGDTVQKSSPKPREVFDYSFAFLKNADKSKDWKDLKRALKPVQEEFQKVHRDLEKVLEAIDHANQKALLVAKQQKTVVQSLRNMDSVVVDDKEDFMEALETAGHFLPIRRVDVMVQERLSSTPKRRELADVIKLDNGTELIVMIPDFAQPCIQLHYMDTRTHLIQGMHYLRTETEQIPFNAMSLSVSGNRLVVCGAYEIYALRFSPQGTVIDRGHIKLMENGSSSSMQSNPVKKAKFSREIEGDKTKRQLIAVATLQYIRVYDLTLHETNFVEEMVLTTGNVEDVLIMGQENGNIRILVLSSSGYLYEHIVTDGSADNNSIFLTNVVNTPGMDMNGDGVSLHYSHTYDLLFVSLDSALHVARLPDPAKPSTAPIYDWKPLNIKYPVEVWREASGIISCLPKDSPDQVVYFHPTFEKISIQKTSVNRPIMTGFLMTSSKNQAVYSVLIYPDLPTCEIWETKWNSIPDLWIEDVPSERFAVEVIEQKTAPKPLEKEDLVLMAEQCELITSVDWSCRDIEMFYTHSDLNRRLLSTNEVLPITIVQQTHFTLQARVTNSRQIVRMIRVEVEGLNGPDSLKIGNTRYSIAARNPWTFDLKLSREESLSMDHKNIQIEVIPRPIQNTIKLKSLKLYGCDRNAMDEIQPRFERQPVLTAPNRLVYSILEFPISNNVEWVKEVAENHLSRKLNHPVVCAMSTKAIVKCHPETDEFLFKVIDGAYLQEWKSLINWTEESGFTEMRTYHVEHLLERIEGVRTRWPYFYKTLKEKFGTVTSFVELMRDEMTKMPLHRCQLMAQAIVKVVFGLLSYKTDEAEELINVFLDIFTDQNTYHLANDLRSAVQETISRYENALKQEKTLINSSKKN</sequence>
<dbReference type="STRING" id="1561998.A0A1I7UEM7"/>
<dbReference type="CDD" id="cd19674">
    <property type="entry name" value="UBR-box_UBR4_like"/>
    <property type="match status" value="1"/>
</dbReference>
<accession>A0A1I7UEM7</accession>
<keyword evidence="2" id="KW-0863">Zinc-finger</keyword>
<dbReference type="InterPro" id="IPR004190">
    <property type="entry name" value="DNA_pol_proc_fac"/>
</dbReference>
<evidence type="ECO:0000256" key="3">
    <source>
        <dbReference type="ARBA" id="ARBA00022833"/>
    </source>
</evidence>
<feature type="zinc finger region" description="UBR-type" evidence="4">
    <location>
        <begin position="1223"/>
        <end position="1289"/>
    </location>
</feature>
<dbReference type="Pfam" id="PF02207">
    <property type="entry name" value="zf-UBR"/>
    <property type="match status" value="1"/>
</dbReference>
<evidence type="ECO:0000256" key="1">
    <source>
        <dbReference type="ARBA" id="ARBA00022723"/>
    </source>
</evidence>
<dbReference type="PANTHER" id="PTHR21725">
    <property type="entry name" value="E3 UBIQUITIN-PROTEIN LIGASE UBR4"/>
    <property type="match status" value="1"/>
</dbReference>
<dbReference type="GO" id="GO:0006260">
    <property type="term" value="P:DNA replication"/>
    <property type="evidence" value="ECO:0007669"/>
    <property type="project" value="InterPro"/>
</dbReference>
<name>A0A1I7UEM7_9PELO</name>
<evidence type="ECO:0000313" key="8">
    <source>
        <dbReference type="WBParaSite" id="Csp11.Scaffold629.g8549.t1"/>
    </source>
</evidence>
<protein>
    <submittedName>
        <fullName evidence="8">UBR-type domain-containing protein</fullName>
    </submittedName>
</protein>
<dbReference type="eggNOG" id="KOG1776">
    <property type="taxonomic scope" value="Eukaryota"/>
</dbReference>
<evidence type="ECO:0000259" key="6">
    <source>
        <dbReference type="PROSITE" id="PS51157"/>
    </source>
</evidence>
<dbReference type="Pfam" id="PF02916">
    <property type="entry name" value="DNA_PPF"/>
    <property type="match status" value="1"/>
</dbReference>
<organism evidence="7 8">
    <name type="scientific">Caenorhabditis tropicalis</name>
    <dbReference type="NCBI Taxonomy" id="1561998"/>
    <lineage>
        <taxon>Eukaryota</taxon>
        <taxon>Metazoa</taxon>
        <taxon>Ecdysozoa</taxon>
        <taxon>Nematoda</taxon>
        <taxon>Chromadorea</taxon>
        <taxon>Rhabditida</taxon>
        <taxon>Rhabditina</taxon>
        <taxon>Rhabditomorpha</taxon>
        <taxon>Rhabditoidea</taxon>
        <taxon>Rhabditidae</taxon>
        <taxon>Peloderinae</taxon>
        <taxon>Caenorhabditis</taxon>
    </lineage>
</organism>
<dbReference type="SMART" id="SM00396">
    <property type="entry name" value="ZnF_UBR1"/>
    <property type="match status" value="1"/>
</dbReference>
<proteinExistence type="predicted"/>
<keyword evidence="5" id="KW-0175">Coiled coil</keyword>
<reference evidence="8" key="1">
    <citation type="submission" date="2016-11" db="UniProtKB">
        <authorList>
            <consortium name="WormBaseParasite"/>
        </authorList>
    </citation>
    <scope>IDENTIFICATION</scope>
</reference>
<evidence type="ECO:0000256" key="4">
    <source>
        <dbReference type="PROSITE-ProRule" id="PRU00508"/>
    </source>
</evidence>
<dbReference type="PANTHER" id="PTHR21725:SF1">
    <property type="entry name" value="E3 UBIQUITIN-PROTEIN LIGASE UBR4"/>
    <property type="match status" value="1"/>
</dbReference>
<keyword evidence="1" id="KW-0479">Metal-binding</keyword>
<dbReference type="InterPro" id="IPR003126">
    <property type="entry name" value="Znf_UBR"/>
</dbReference>
<feature type="domain" description="UBR-type" evidence="6">
    <location>
        <begin position="1223"/>
        <end position="1289"/>
    </location>
</feature>
<dbReference type="GO" id="GO:0008270">
    <property type="term" value="F:zinc ion binding"/>
    <property type="evidence" value="ECO:0007669"/>
    <property type="project" value="UniProtKB-KW"/>
</dbReference>
<evidence type="ECO:0000256" key="5">
    <source>
        <dbReference type="SAM" id="Coils"/>
    </source>
</evidence>